<proteinExistence type="predicted"/>
<dbReference type="EMBL" id="CP036291">
    <property type="protein sequence ID" value="QDU88938.1"/>
    <property type="molecule type" value="Genomic_DNA"/>
</dbReference>
<dbReference type="AlphaFoldDB" id="A0A518DBU7"/>
<dbReference type="Proteomes" id="UP000317429">
    <property type="component" value="Chromosome"/>
</dbReference>
<name>A0A518DBU7_9BACT</name>
<dbReference type="Gene3D" id="3.40.720.10">
    <property type="entry name" value="Alkaline Phosphatase, subunit A"/>
    <property type="match status" value="1"/>
</dbReference>
<organism evidence="1 2">
    <name type="scientific">Pirellulimonas nuda</name>
    <dbReference type="NCBI Taxonomy" id="2528009"/>
    <lineage>
        <taxon>Bacteria</taxon>
        <taxon>Pseudomonadati</taxon>
        <taxon>Planctomycetota</taxon>
        <taxon>Planctomycetia</taxon>
        <taxon>Pirellulales</taxon>
        <taxon>Lacipirellulaceae</taxon>
        <taxon>Pirellulimonas</taxon>
    </lineage>
</organism>
<reference evidence="1 2" key="1">
    <citation type="submission" date="2019-02" db="EMBL/GenBank/DDBJ databases">
        <title>Deep-cultivation of Planctomycetes and their phenomic and genomic characterization uncovers novel biology.</title>
        <authorList>
            <person name="Wiegand S."/>
            <person name="Jogler M."/>
            <person name="Boedeker C."/>
            <person name="Pinto D."/>
            <person name="Vollmers J."/>
            <person name="Rivas-Marin E."/>
            <person name="Kohn T."/>
            <person name="Peeters S.H."/>
            <person name="Heuer A."/>
            <person name="Rast P."/>
            <person name="Oberbeckmann S."/>
            <person name="Bunk B."/>
            <person name="Jeske O."/>
            <person name="Meyerdierks A."/>
            <person name="Storesund J.E."/>
            <person name="Kallscheuer N."/>
            <person name="Luecker S."/>
            <person name="Lage O.M."/>
            <person name="Pohl T."/>
            <person name="Merkel B.J."/>
            <person name="Hornburger P."/>
            <person name="Mueller R.-W."/>
            <person name="Bruemmer F."/>
            <person name="Labrenz M."/>
            <person name="Spormann A.M."/>
            <person name="Op den Camp H."/>
            <person name="Overmann J."/>
            <person name="Amann R."/>
            <person name="Jetten M.S.M."/>
            <person name="Mascher T."/>
            <person name="Medema M.H."/>
            <person name="Devos D.P."/>
            <person name="Kaster A.-K."/>
            <person name="Ovreas L."/>
            <person name="Rohde M."/>
            <person name="Galperin M.Y."/>
            <person name="Jogler C."/>
        </authorList>
    </citation>
    <scope>NUCLEOTIDE SEQUENCE [LARGE SCALE GENOMIC DNA]</scope>
    <source>
        <strain evidence="1 2">Pla175</strain>
    </source>
</reference>
<dbReference type="OrthoDB" id="127333at2"/>
<evidence type="ECO:0008006" key="3">
    <source>
        <dbReference type="Google" id="ProtNLM"/>
    </source>
</evidence>
<evidence type="ECO:0000313" key="1">
    <source>
        <dbReference type="EMBL" id="QDU88938.1"/>
    </source>
</evidence>
<evidence type="ECO:0000313" key="2">
    <source>
        <dbReference type="Proteomes" id="UP000317429"/>
    </source>
</evidence>
<dbReference type="InterPro" id="IPR017850">
    <property type="entry name" value="Alkaline_phosphatase_core_sf"/>
</dbReference>
<keyword evidence="2" id="KW-1185">Reference proteome</keyword>
<dbReference type="Pfam" id="PF07394">
    <property type="entry name" value="DUF1501"/>
    <property type="match status" value="1"/>
</dbReference>
<dbReference type="PANTHER" id="PTHR43737">
    <property type="entry name" value="BLL7424 PROTEIN"/>
    <property type="match status" value="1"/>
</dbReference>
<dbReference type="KEGG" id="pnd:Pla175_23220"/>
<dbReference type="InterPro" id="IPR010869">
    <property type="entry name" value="DUF1501"/>
</dbReference>
<dbReference type="PANTHER" id="PTHR43737:SF1">
    <property type="entry name" value="DUF1501 DOMAIN-CONTAINING PROTEIN"/>
    <property type="match status" value="1"/>
</dbReference>
<dbReference type="SUPFAM" id="SSF53649">
    <property type="entry name" value="Alkaline phosphatase-like"/>
    <property type="match status" value="1"/>
</dbReference>
<protein>
    <recommendedName>
        <fullName evidence="3">Sulfatase</fullName>
    </recommendedName>
</protein>
<dbReference type="InterPro" id="IPR006311">
    <property type="entry name" value="TAT_signal"/>
</dbReference>
<gene>
    <name evidence="1" type="ORF">Pla175_23220</name>
</gene>
<dbReference type="RefSeq" id="WP_145284508.1">
    <property type="nucleotide sequence ID" value="NZ_CP036291.1"/>
</dbReference>
<accession>A0A518DBU7</accession>
<sequence length="473" mass="51466">MPRCNQFVPTCSRRDLLRASACGFGQVALAAMAGRSLAGPKVGPTPGPKMPPRAKRVLFLFMWGGPSHVDFFDPKPQLNKRSGQPLHASSVGEATVGGPDRELGRLLGSPFRFAQQGESGVWMNALFPNLAQHADKMCVIRSMHTEGNAHGEALLRLHTGQANLVRPSVGAWVSYGLGSANENLPAFVTISPPRGHGGAQNYGSSFLPAVHQGTAIGSAETPITRAKISNLKNPSLSPELQRSQLDLIQSINARHLRRVGVDQRIEGLIDNYELAFRMQSTIPGVMDLSGETKATLDLYGIDARPTDNFGRQCLLARKFAENGVRYIQVSTDYTWDHHKQVEQGSIAEASKVDRPIAGLLADLAQRGLLEDTLVLWGAEFGRTPTAENGDGRNHHPKAFTMWMAGGGCKPGLTYGATDDFGYAPIENPVHMHDLHATLLHMLGLDHEKLTYRHAGRDFRLTDVYGNVVHDILS</sequence>
<dbReference type="PROSITE" id="PS51318">
    <property type="entry name" value="TAT"/>
    <property type="match status" value="1"/>
</dbReference>